<dbReference type="CDD" id="cd01314">
    <property type="entry name" value="D-HYD"/>
    <property type="match status" value="1"/>
</dbReference>
<organism evidence="5 6">
    <name type="scientific">Cyphellophora attinorum</name>
    <dbReference type="NCBI Taxonomy" id="1664694"/>
    <lineage>
        <taxon>Eukaryota</taxon>
        <taxon>Fungi</taxon>
        <taxon>Dikarya</taxon>
        <taxon>Ascomycota</taxon>
        <taxon>Pezizomycotina</taxon>
        <taxon>Eurotiomycetes</taxon>
        <taxon>Chaetothyriomycetidae</taxon>
        <taxon>Chaetothyriales</taxon>
        <taxon>Cyphellophoraceae</taxon>
        <taxon>Cyphellophora</taxon>
    </lineage>
</organism>
<dbReference type="AlphaFoldDB" id="A0A0N0NI01"/>
<keyword evidence="6" id="KW-1185">Reference proteome</keyword>
<dbReference type="GeneID" id="28735760"/>
<dbReference type="InterPro" id="IPR011059">
    <property type="entry name" value="Metal-dep_hydrolase_composite"/>
</dbReference>
<name>A0A0N0NI01_9EURO</name>
<evidence type="ECO:0000256" key="1">
    <source>
        <dbReference type="ARBA" id="ARBA00008829"/>
    </source>
</evidence>
<comment type="caution">
    <text evidence="5">The sequence shown here is derived from an EMBL/GenBank/DDBJ whole genome shotgun (WGS) entry which is preliminary data.</text>
</comment>
<comment type="similarity">
    <text evidence="1">Belongs to the metallo-dependent hydrolases superfamily. Hydantoinase/dihydropyrimidinase family.</text>
</comment>
<sequence>MDKLDLLVTGGILVTASDTAPLDIGIRDGKIALLAPPGLLSPSIATKHIDAGGAYITPGGVDTHVHLEEPPLFGGRGRSSDTFETGTRSAICGGTTTVVAFAPQAKSMPSLLEVLRDCHDRARGNCYSDYGFHMLVGNPSPAVLKEFGPLINEEGVSSLKIYMTYEALQLRDDEILDVLCESRGHGITTMIHAENGDVLNWMTRKLEERGLVDPVYHATSRPQIVETEATGRAVALAELVDAPMLIVHVSSPRAAAVIREAQTRGLPLYAETCPQYLFLTRADMAHPGDNGFEGAKCVCSPPPRDGPEDHDGIWLGLQNGTFTVLSSDHCPFMYNDTEKGKKSIISEKYPRGHFKGIPNGIPGIETRLSLVMSEARITMQKFVEVTSANPAKLYGLYPRKGALLPGVSDADLVIWYPEGQLSGAEGLTLTNEMLHHNVDYTPFEGRKLKNWPRYTILRGEVVWDRDGDGLVGKKGYGEFLKRGKSSLPGPRKAGEFDISQF</sequence>
<feature type="domain" description="Amidohydrolase-related" evidence="4">
    <location>
        <begin position="55"/>
        <end position="462"/>
    </location>
</feature>
<evidence type="ECO:0000256" key="3">
    <source>
        <dbReference type="PIRSR" id="PIRSR611778-50"/>
    </source>
</evidence>
<dbReference type="NCBIfam" id="TIGR02033">
    <property type="entry name" value="D-hydantoinase"/>
    <property type="match status" value="1"/>
</dbReference>
<dbReference type="PANTHER" id="PTHR11647">
    <property type="entry name" value="HYDRANTOINASE/DIHYDROPYRIMIDINASE FAMILY MEMBER"/>
    <property type="match status" value="1"/>
</dbReference>
<feature type="modified residue" description="N6-carboxylysine" evidence="3">
    <location>
        <position position="160"/>
    </location>
</feature>
<dbReference type="Pfam" id="PF01979">
    <property type="entry name" value="Amidohydro_1"/>
    <property type="match status" value="1"/>
</dbReference>
<dbReference type="InterPro" id="IPR032466">
    <property type="entry name" value="Metal_Hydrolase"/>
</dbReference>
<dbReference type="Proteomes" id="UP000038010">
    <property type="component" value="Unassembled WGS sequence"/>
</dbReference>
<dbReference type="STRING" id="1664694.A0A0N0NI01"/>
<dbReference type="GO" id="GO:0016810">
    <property type="term" value="F:hydrolase activity, acting on carbon-nitrogen (but not peptide) bonds"/>
    <property type="evidence" value="ECO:0007669"/>
    <property type="project" value="InterPro"/>
</dbReference>
<dbReference type="EMBL" id="LFJN01000042">
    <property type="protein sequence ID" value="KPI35271.1"/>
    <property type="molecule type" value="Genomic_DNA"/>
</dbReference>
<dbReference type="InterPro" id="IPR011778">
    <property type="entry name" value="Hydantoinase/dihydroPyrase"/>
</dbReference>
<dbReference type="Gene3D" id="2.30.40.10">
    <property type="entry name" value="Urease, subunit C, domain 1"/>
    <property type="match status" value="1"/>
</dbReference>
<reference evidence="5 6" key="1">
    <citation type="submission" date="2015-06" db="EMBL/GenBank/DDBJ databases">
        <title>Draft genome of the ant-associated black yeast Phialophora attae CBS 131958.</title>
        <authorList>
            <person name="Moreno L.F."/>
            <person name="Stielow B.J."/>
            <person name="de Hoog S."/>
            <person name="Vicente V.A."/>
            <person name="Weiss V.A."/>
            <person name="de Vries M."/>
            <person name="Cruz L.M."/>
            <person name="Souza E.M."/>
        </authorList>
    </citation>
    <scope>NUCLEOTIDE SEQUENCE [LARGE SCALE GENOMIC DNA]</scope>
    <source>
        <strain evidence="5 6">CBS 131958</strain>
    </source>
</reference>
<dbReference type="FunFam" id="3.20.20.140:FF:000217">
    <property type="entry name" value="Dihydropyrimidinase-related protein 1"/>
    <property type="match status" value="1"/>
</dbReference>
<dbReference type="OrthoDB" id="1924787at2759"/>
<proteinExistence type="inferred from homology"/>
<dbReference type="SUPFAM" id="SSF51556">
    <property type="entry name" value="Metallo-dependent hydrolases"/>
    <property type="match status" value="1"/>
</dbReference>
<accession>A0A0N0NI01</accession>
<evidence type="ECO:0000256" key="2">
    <source>
        <dbReference type="ARBA" id="ARBA00022553"/>
    </source>
</evidence>
<dbReference type="Gene3D" id="3.20.20.140">
    <property type="entry name" value="Metal-dependent hydrolases"/>
    <property type="match status" value="1"/>
</dbReference>
<evidence type="ECO:0000259" key="4">
    <source>
        <dbReference type="Pfam" id="PF01979"/>
    </source>
</evidence>
<protein>
    <submittedName>
        <fullName evidence="5">Dihydropyrimidinase</fullName>
    </submittedName>
</protein>
<keyword evidence="2" id="KW-0597">Phosphoprotein</keyword>
<evidence type="ECO:0000313" key="6">
    <source>
        <dbReference type="Proteomes" id="UP000038010"/>
    </source>
</evidence>
<dbReference type="RefSeq" id="XP_017995234.1">
    <property type="nucleotide sequence ID" value="XM_018143880.1"/>
</dbReference>
<dbReference type="InterPro" id="IPR050378">
    <property type="entry name" value="Metallo-dep_Hydrolases_sf"/>
</dbReference>
<dbReference type="GO" id="GO:0005737">
    <property type="term" value="C:cytoplasm"/>
    <property type="evidence" value="ECO:0007669"/>
    <property type="project" value="InterPro"/>
</dbReference>
<evidence type="ECO:0000313" key="5">
    <source>
        <dbReference type="EMBL" id="KPI35271.1"/>
    </source>
</evidence>
<dbReference type="SUPFAM" id="SSF51338">
    <property type="entry name" value="Composite domain of metallo-dependent hydrolases"/>
    <property type="match status" value="2"/>
</dbReference>
<comment type="PTM">
    <text evidence="3">Carbamylation allows a single lysine to coordinate two divalent metal cations.</text>
</comment>
<dbReference type="InterPro" id="IPR006680">
    <property type="entry name" value="Amidohydro-rel"/>
</dbReference>
<dbReference type="PANTHER" id="PTHR11647:SF96">
    <property type="entry name" value="AMIDOHYDROLASE-RELATED DOMAIN-CONTAINING PROTEIN"/>
    <property type="match status" value="1"/>
</dbReference>
<gene>
    <name evidence="5" type="ORF">AB675_3798</name>
</gene>
<dbReference type="VEuPathDB" id="FungiDB:AB675_3798"/>